<keyword evidence="12" id="KW-0675">Receptor</keyword>
<dbReference type="PROSITE" id="PS00107">
    <property type="entry name" value="PROTEIN_KINASE_ATP"/>
    <property type="match status" value="1"/>
</dbReference>
<evidence type="ECO:0000256" key="13">
    <source>
        <dbReference type="ARBA" id="ARBA00023180"/>
    </source>
</evidence>
<feature type="non-terminal residue" evidence="21">
    <location>
        <position position="1467"/>
    </location>
</feature>
<dbReference type="InterPro" id="IPR000719">
    <property type="entry name" value="Prot_kinase_dom"/>
</dbReference>
<dbReference type="GO" id="GO:0008284">
    <property type="term" value="P:positive regulation of cell population proliferation"/>
    <property type="evidence" value="ECO:0007669"/>
    <property type="project" value="TreeGrafter"/>
</dbReference>
<keyword evidence="8 16" id="KW-0067">ATP-binding</keyword>
<reference evidence="21 22" key="1">
    <citation type="submission" date="2024-05" db="EMBL/GenBank/DDBJ databases">
        <authorList>
            <person name="Wallberg A."/>
        </authorList>
    </citation>
    <scope>NUCLEOTIDE SEQUENCE [LARGE SCALE GENOMIC DNA]</scope>
</reference>
<evidence type="ECO:0000256" key="6">
    <source>
        <dbReference type="ARBA" id="ARBA00022741"/>
    </source>
</evidence>
<feature type="transmembrane region" description="Helical" evidence="19">
    <location>
        <begin position="809"/>
        <end position="833"/>
    </location>
</feature>
<comment type="subcellular location">
    <subcellularLocation>
        <location evidence="1">Membrane</location>
        <topology evidence="1">Single-pass type I membrane protein</topology>
    </subcellularLocation>
</comment>
<dbReference type="EC" id="2.7.10.1" evidence="2"/>
<keyword evidence="9 19" id="KW-1133">Transmembrane helix</keyword>
<dbReference type="InterPro" id="IPR000494">
    <property type="entry name" value="Rcpt_L-dom"/>
</dbReference>
<feature type="binding site" evidence="16">
    <location>
        <begin position="884"/>
        <end position="892"/>
    </location>
    <ligand>
        <name>ATP</name>
        <dbReference type="ChEBI" id="CHEBI:30616"/>
    </ligand>
</feature>
<dbReference type="InterPro" id="IPR020635">
    <property type="entry name" value="Tyr_kinase_cat_dom"/>
</dbReference>
<dbReference type="SUPFAM" id="SSF57184">
    <property type="entry name" value="Growth factor receptor domain"/>
    <property type="match status" value="3"/>
</dbReference>
<feature type="compositionally biased region" description="Polar residues" evidence="18">
    <location>
        <begin position="1458"/>
        <end position="1467"/>
    </location>
</feature>
<organism evidence="21 22">
    <name type="scientific">Meganyctiphanes norvegica</name>
    <name type="common">Northern krill</name>
    <name type="synonym">Thysanopoda norvegica</name>
    <dbReference type="NCBI Taxonomy" id="48144"/>
    <lineage>
        <taxon>Eukaryota</taxon>
        <taxon>Metazoa</taxon>
        <taxon>Ecdysozoa</taxon>
        <taxon>Arthropoda</taxon>
        <taxon>Crustacea</taxon>
        <taxon>Multicrustacea</taxon>
        <taxon>Malacostraca</taxon>
        <taxon>Eumalacostraca</taxon>
        <taxon>Eucarida</taxon>
        <taxon>Euphausiacea</taxon>
        <taxon>Euphausiidae</taxon>
        <taxon>Meganyctiphanes</taxon>
    </lineage>
</organism>
<feature type="compositionally biased region" description="Basic and acidic residues" evidence="18">
    <location>
        <begin position="1440"/>
        <end position="1449"/>
    </location>
</feature>
<evidence type="ECO:0000256" key="2">
    <source>
        <dbReference type="ARBA" id="ARBA00011902"/>
    </source>
</evidence>
<evidence type="ECO:0000256" key="19">
    <source>
        <dbReference type="SAM" id="Phobius"/>
    </source>
</evidence>
<sequence length="1467" mass="165405">MGSFRPEAKGPLRLLLGIFGAMPLLLLLLIVQQVDSVIEERVCIGTNGHMSVPSNRDFHYRNLHDRYINCTYVDGNLELTWLQDEKLDLSFLQYIREVTGYVLISHVDVKRLLLPSLQIIRGRTNFKLNTQHEEFTLFVAFSKMHTLEMPALRDILQGSVGLFNNYNLCHVQTIEWYEIMSDINARHNFVYNFTQPQRTCSCHNSCEKGCWGEGADNCQKFSKVTCASQCHHGRCYGRGPRECCHLFCAGGCTGPTQSDCLACKNFYDDGECKQECPPMMRYNPITYSWETNPNGKFAYGATCVKNCPDHLLRDNGACVRSCPPEKKAFNRECVHCNGPCPKTCLLTDSVHVGNIESFMDCTVIQGNLQILDQSFDGFQEFFMNGTIGRRHGKMHPSALEVFSTLQEVTGYVNIQASHPEFTDLSFLRNLEEIGGRAYFDYFSSLYIVKTSLQSLNVRFLRQIHSGNVYILENANLCYADKINWKKLLRERNVKSEIVLQNNRAHTVCVKEEKICHAECNDDGCWGPGQEECMACRNFKLDNTCVNNCNLSGIYEKDSKFCGKCHEQCEVGCHGPDANHCTQCKNVNDGPFCVAECPITKYNKNGTCQLCHGNCVDGCKGPDNTIGDTGCNSCEKAVVNKDGIVDYCLKEDDSCPSRYYSDWAPHNEKGHLRALAGKAICKHCHPRCKNCTSFGFHVSVCHECLNYRRGEHCEDECPGDHYANEELHECHKCNAECSSTHGCRGPLELDCNQCRNFRIFLSGEPGPNNTHFTCTATCPQDLPYKIFPEDTSDPYCWEDLLVSDEERIPAILGGTLGCVFLLCIFLSMFCYLWWQRNKTKEAALKMTMTMMPYDDAEPLKPTNIKPNLAKLRIVKEAELRKGGILGYGAFGTVYKGVWIPEGENVKIPVAIKVLREGTGTNVNKETLEEAYIMASVDHPNLLQLLSVCMTTQIMLVTQLMPLGCLLDYVRNNKDKVGSKPLLNWCTQIARGMAYLEERGVVHRDLAARNVLVQTPNCVKITDFGLAKLLDYNEEEYKAAGGKMPIKWLALECIQHRIFTHKSDVWAFGVTVWEILTYGGRPYEEIPAREVPDLLEKGERLPQPSICTIDVYMLMIRCWMLDAESRPTHKELSEHFAKMARDPGRFLVIPGDKLIRLPSYTPQDERELIRSLSSAIEGEGVIMAAEEYLLPKYDNSGEIMSIGTTTTTSTSTSDPLIPIKKSPRYSLRSLNGISPHGNSLPRTESPQNRQNLLRERKYAHLEGGNTGFPARHRQDSVSTRYCSDPLNSLDCDIGDDDCFDSCVPGYGWIGNLRLDLPLDENDYLMPQPPASDIPTQHYMDIINESPRTHYDSSSSWVGQKGHVSKTSTGSNNGGLSDHWVGMDNPEYHMTNAKNQRHPIGVPVQMPSRNNSYNVSNSHGRVSRKNLMDTAGSQQQQHQLPHHPHEDTHDYYNELPRASGNGPTRSETTV</sequence>
<dbReference type="GO" id="GO:0043066">
    <property type="term" value="P:negative regulation of apoptotic process"/>
    <property type="evidence" value="ECO:0007669"/>
    <property type="project" value="TreeGrafter"/>
</dbReference>
<evidence type="ECO:0000256" key="5">
    <source>
        <dbReference type="ARBA" id="ARBA00022692"/>
    </source>
</evidence>
<feature type="transmembrane region" description="Helical" evidence="19">
    <location>
        <begin position="12"/>
        <end position="31"/>
    </location>
</feature>
<evidence type="ECO:0000256" key="10">
    <source>
        <dbReference type="ARBA" id="ARBA00023136"/>
    </source>
</evidence>
<dbReference type="PROSITE" id="PS50011">
    <property type="entry name" value="PROTEIN_KINASE_DOM"/>
    <property type="match status" value="1"/>
</dbReference>
<keyword evidence="6 17" id="KW-0547">Nucleotide-binding</keyword>
<dbReference type="GO" id="GO:0009966">
    <property type="term" value="P:regulation of signal transduction"/>
    <property type="evidence" value="ECO:0007669"/>
    <property type="project" value="UniProtKB-ARBA"/>
</dbReference>
<dbReference type="PRINTS" id="PR00109">
    <property type="entry name" value="TYRKINASE"/>
</dbReference>
<evidence type="ECO:0000256" key="17">
    <source>
        <dbReference type="PROSITE-ProRule" id="PRU10141"/>
    </source>
</evidence>
<evidence type="ECO:0000256" key="1">
    <source>
        <dbReference type="ARBA" id="ARBA00004479"/>
    </source>
</evidence>
<dbReference type="SUPFAM" id="SSF56112">
    <property type="entry name" value="Protein kinase-like (PK-like)"/>
    <property type="match status" value="1"/>
</dbReference>
<dbReference type="InterPro" id="IPR006212">
    <property type="entry name" value="Furin_repeat"/>
</dbReference>
<dbReference type="PIRSF" id="PIRSF000619">
    <property type="entry name" value="TyrPK_EGF-R"/>
    <property type="match status" value="1"/>
</dbReference>
<dbReference type="SMART" id="SM00261">
    <property type="entry name" value="FU"/>
    <property type="match status" value="7"/>
</dbReference>
<dbReference type="PANTHER" id="PTHR24416:SF566">
    <property type="entry name" value="EPIDERMAL GROWTH FACTOR RECEPTOR"/>
    <property type="match status" value="1"/>
</dbReference>
<feature type="compositionally biased region" description="Polar residues" evidence="18">
    <location>
        <begin position="1362"/>
        <end position="1372"/>
    </location>
</feature>
<dbReference type="CDD" id="cd05057">
    <property type="entry name" value="PTKc_EGFR_like"/>
    <property type="match status" value="1"/>
</dbReference>
<dbReference type="PANTHER" id="PTHR24416">
    <property type="entry name" value="TYROSINE-PROTEIN KINASE RECEPTOR"/>
    <property type="match status" value="1"/>
</dbReference>
<dbReference type="InterPro" id="IPR016245">
    <property type="entry name" value="Tyr_kinase_EGF/ERB/XmrK_rcpt"/>
</dbReference>
<evidence type="ECO:0000256" key="14">
    <source>
        <dbReference type="ARBA" id="ARBA00051243"/>
    </source>
</evidence>
<dbReference type="Gene3D" id="3.30.200.20">
    <property type="entry name" value="Phosphorylase Kinase, domain 1"/>
    <property type="match status" value="1"/>
</dbReference>
<dbReference type="Gene3D" id="2.10.220.10">
    <property type="entry name" value="Hormone Receptor, Insulin-like Growth Factor Receptor 1, Chain A, domain 2"/>
    <property type="match status" value="3"/>
</dbReference>
<gene>
    <name evidence="21" type="ORF">MNOR_LOCUS9269</name>
</gene>
<evidence type="ECO:0000256" key="7">
    <source>
        <dbReference type="ARBA" id="ARBA00022777"/>
    </source>
</evidence>
<dbReference type="InterPro" id="IPR011009">
    <property type="entry name" value="Kinase-like_dom_sf"/>
</dbReference>
<name>A0AAV2Q9I4_MEGNR</name>
<keyword evidence="13" id="KW-0325">Glycoprotein</keyword>
<dbReference type="InterPro" id="IPR036941">
    <property type="entry name" value="Rcpt_L-dom_sf"/>
</dbReference>
<dbReference type="SUPFAM" id="SSF52058">
    <property type="entry name" value="L domain-like"/>
    <property type="match status" value="2"/>
</dbReference>
<evidence type="ECO:0000256" key="16">
    <source>
        <dbReference type="PIRSR" id="PIRSR000619-2"/>
    </source>
</evidence>
<dbReference type="InterPro" id="IPR032778">
    <property type="entry name" value="GF_recep_IV"/>
</dbReference>
<evidence type="ECO:0000256" key="8">
    <source>
        <dbReference type="ARBA" id="ARBA00022840"/>
    </source>
</evidence>
<keyword evidence="3" id="KW-0597">Phosphoprotein</keyword>
<protein>
    <recommendedName>
        <fullName evidence="2">receptor protein-tyrosine kinase</fullName>
        <ecNumber evidence="2">2.7.10.1</ecNumber>
    </recommendedName>
</protein>
<evidence type="ECO:0000313" key="22">
    <source>
        <dbReference type="Proteomes" id="UP001497623"/>
    </source>
</evidence>
<dbReference type="GO" id="GO:0005524">
    <property type="term" value="F:ATP binding"/>
    <property type="evidence" value="ECO:0007669"/>
    <property type="project" value="UniProtKB-UniRule"/>
</dbReference>
<evidence type="ECO:0000256" key="18">
    <source>
        <dbReference type="SAM" id="MobiDB-lite"/>
    </source>
</evidence>
<evidence type="ECO:0000256" key="3">
    <source>
        <dbReference type="ARBA" id="ARBA00022553"/>
    </source>
</evidence>
<feature type="region of interest" description="Disordered" evidence="18">
    <location>
        <begin position="1426"/>
        <end position="1467"/>
    </location>
</feature>
<evidence type="ECO:0000256" key="4">
    <source>
        <dbReference type="ARBA" id="ARBA00022679"/>
    </source>
</evidence>
<dbReference type="InterPro" id="IPR017441">
    <property type="entry name" value="Protein_kinase_ATP_BS"/>
</dbReference>
<dbReference type="GO" id="GO:0022008">
    <property type="term" value="P:neurogenesis"/>
    <property type="evidence" value="ECO:0007669"/>
    <property type="project" value="TreeGrafter"/>
</dbReference>
<keyword evidence="10 19" id="KW-0472">Membrane</keyword>
<comment type="catalytic activity">
    <reaction evidence="14">
        <text>L-tyrosyl-[protein] + ATP = O-phospho-L-tyrosyl-[protein] + ADP + H(+)</text>
        <dbReference type="Rhea" id="RHEA:10596"/>
        <dbReference type="Rhea" id="RHEA-COMP:10136"/>
        <dbReference type="Rhea" id="RHEA-COMP:20101"/>
        <dbReference type="ChEBI" id="CHEBI:15378"/>
        <dbReference type="ChEBI" id="CHEBI:30616"/>
        <dbReference type="ChEBI" id="CHEBI:46858"/>
        <dbReference type="ChEBI" id="CHEBI:61978"/>
        <dbReference type="ChEBI" id="CHEBI:456216"/>
        <dbReference type="EC" id="2.7.10.1"/>
    </reaction>
</comment>
<feature type="domain" description="Protein kinase" evidence="20">
    <location>
        <begin position="878"/>
        <end position="1136"/>
    </location>
</feature>
<dbReference type="Gene3D" id="1.10.510.10">
    <property type="entry name" value="Transferase(Phosphotransferase) domain 1"/>
    <property type="match status" value="1"/>
</dbReference>
<dbReference type="InterPro" id="IPR008266">
    <property type="entry name" value="Tyr_kinase_AS"/>
</dbReference>
<evidence type="ECO:0000256" key="9">
    <source>
        <dbReference type="ARBA" id="ARBA00022989"/>
    </source>
</evidence>
<evidence type="ECO:0000256" key="12">
    <source>
        <dbReference type="ARBA" id="ARBA00023170"/>
    </source>
</evidence>
<dbReference type="Proteomes" id="UP001497623">
    <property type="component" value="Unassembled WGS sequence"/>
</dbReference>
<dbReference type="SMART" id="SM00219">
    <property type="entry name" value="TyrKc"/>
    <property type="match status" value="1"/>
</dbReference>
<dbReference type="FunFam" id="2.10.220.10:FF:000001">
    <property type="entry name" value="Receptor protein-tyrosine kinase"/>
    <property type="match status" value="1"/>
</dbReference>
<dbReference type="GO" id="GO:0043235">
    <property type="term" value="C:receptor complex"/>
    <property type="evidence" value="ECO:0007669"/>
    <property type="project" value="TreeGrafter"/>
</dbReference>
<dbReference type="FunFam" id="1.10.510.10:FF:000233">
    <property type="entry name" value="receptor tyrosine-protein kinase erbB-3"/>
    <property type="match status" value="1"/>
</dbReference>
<keyword evidence="4" id="KW-0808">Transferase</keyword>
<dbReference type="CDD" id="cd00064">
    <property type="entry name" value="FU"/>
    <property type="match status" value="4"/>
</dbReference>
<feature type="region of interest" description="Disordered" evidence="18">
    <location>
        <begin position="1348"/>
        <end position="1372"/>
    </location>
</feature>
<accession>A0AAV2Q9I4</accession>
<evidence type="ECO:0000256" key="11">
    <source>
        <dbReference type="ARBA" id="ARBA00023137"/>
    </source>
</evidence>
<dbReference type="InterPro" id="IPR050122">
    <property type="entry name" value="RTK"/>
</dbReference>
<dbReference type="Pfam" id="PF01030">
    <property type="entry name" value="Recep_L_domain"/>
    <property type="match status" value="2"/>
</dbReference>
<evidence type="ECO:0000256" key="15">
    <source>
        <dbReference type="PIRSR" id="PIRSR000619-1"/>
    </source>
</evidence>
<dbReference type="GO" id="GO:0009925">
    <property type="term" value="C:basal plasma membrane"/>
    <property type="evidence" value="ECO:0007669"/>
    <property type="project" value="TreeGrafter"/>
</dbReference>
<keyword evidence="22" id="KW-1185">Reference proteome</keyword>
<feature type="active site" description="Proton acceptor" evidence="15">
    <location>
        <position position="1003"/>
    </location>
</feature>
<dbReference type="InterPro" id="IPR001245">
    <property type="entry name" value="Ser-Thr/Tyr_kinase_cat_dom"/>
</dbReference>
<keyword evidence="11" id="KW-0829">Tyrosine-protein kinase</keyword>
<dbReference type="PROSITE" id="PS00109">
    <property type="entry name" value="PROTEIN_KINASE_TYR"/>
    <property type="match status" value="1"/>
</dbReference>
<keyword evidence="7" id="KW-0418">Kinase</keyword>
<keyword evidence="5 19" id="KW-0812">Transmembrane</keyword>
<dbReference type="InterPro" id="IPR006211">
    <property type="entry name" value="Furin-like_Cys-rich_dom"/>
</dbReference>
<proteinExistence type="predicted"/>
<dbReference type="Pfam" id="PF14843">
    <property type="entry name" value="GF_recep_IV"/>
    <property type="match status" value="1"/>
</dbReference>
<feature type="binding site" evidence="16 17">
    <location>
        <position position="911"/>
    </location>
    <ligand>
        <name>ATP</name>
        <dbReference type="ChEBI" id="CHEBI:30616"/>
    </ligand>
</feature>
<evidence type="ECO:0000313" key="21">
    <source>
        <dbReference type="EMBL" id="CAL4073782.1"/>
    </source>
</evidence>
<comment type="caution">
    <text evidence="21">The sequence shown here is derived from an EMBL/GenBank/DDBJ whole genome shotgun (WGS) entry which is preliminary data.</text>
</comment>
<dbReference type="Pfam" id="PF07714">
    <property type="entry name" value="PK_Tyr_Ser-Thr"/>
    <property type="match status" value="1"/>
</dbReference>
<dbReference type="GO" id="GO:0004714">
    <property type="term" value="F:transmembrane receptor protein tyrosine kinase activity"/>
    <property type="evidence" value="ECO:0007669"/>
    <property type="project" value="UniProtKB-EC"/>
</dbReference>
<evidence type="ECO:0000259" key="20">
    <source>
        <dbReference type="PROSITE" id="PS50011"/>
    </source>
</evidence>
<dbReference type="InterPro" id="IPR009030">
    <property type="entry name" value="Growth_fac_rcpt_cys_sf"/>
</dbReference>
<dbReference type="FunFam" id="3.30.200.20:FF:000422">
    <property type="entry name" value="Receptor protein-tyrosine kinase"/>
    <property type="match status" value="1"/>
</dbReference>
<dbReference type="Gene3D" id="3.80.20.20">
    <property type="entry name" value="Receptor L-domain"/>
    <property type="match status" value="2"/>
</dbReference>
<dbReference type="Pfam" id="PF00757">
    <property type="entry name" value="Furin-like"/>
    <property type="match status" value="1"/>
</dbReference>
<dbReference type="GO" id="GO:0038127">
    <property type="term" value="P:ERBB signaling pathway"/>
    <property type="evidence" value="ECO:0007669"/>
    <property type="project" value="UniProtKB-ARBA"/>
</dbReference>
<dbReference type="EMBL" id="CAXKWB010004459">
    <property type="protein sequence ID" value="CAL4073782.1"/>
    <property type="molecule type" value="Genomic_DNA"/>
</dbReference>